<sequence>MSYPSKYRCKHISLPFSINQRKAWLLSCHLTNNEIQISGSYYSSPVPLSPMACSADSGKGCFSAVVEAIGGGSEIEVGETKAGWEKGGGMGSKKLLCAMPCWEM</sequence>
<keyword evidence="2" id="KW-1185">Reference proteome</keyword>
<dbReference type="GO" id="GO:0003746">
    <property type="term" value="F:translation elongation factor activity"/>
    <property type="evidence" value="ECO:0007669"/>
    <property type="project" value="UniProtKB-KW"/>
</dbReference>
<dbReference type="Proteomes" id="UP000297703">
    <property type="component" value="Unassembled WGS sequence"/>
</dbReference>
<name>A0A4D9E1A7_9SAUR</name>
<organism evidence="1 2">
    <name type="scientific">Platysternon megacephalum</name>
    <name type="common">big-headed turtle</name>
    <dbReference type="NCBI Taxonomy" id="55544"/>
    <lineage>
        <taxon>Eukaryota</taxon>
        <taxon>Metazoa</taxon>
        <taxon>Chordata</taxon>
        <taxon>Craniata</taxon>
        <taxon>Vertebrata</taxon>
        <taxon>Euteleostomi</taxon>
        <taxon>Archelosauria</taxon>
        <taxon>Testudinata</taxon>
        <taxon>Testudines</taxon>
        <taxon>Cryptodira</taxon>
        <taxon>Durocryptodira</taxon>
        <taxon>Testudinoidea</taxon>
        <taxon>Platysternidae</taxon>
        <taxon>Platysternon</taxon>
    </lineage>
</organism>
<proteinExistence type="predicted"/>
<keyword evidence="1" id="KW-0251">Elongation factor</keyword>
<dbReference type="AlphaFoldDB" id="A0A4D9E1A7"/>
<evidence type="ECO:0000313" key="2">
    <source>
        <dbReference type="Proteomes" id="UP000297703"/>
    </source>
</evidence>
<reference evidence="1 2" key="2">
    <citation type="submission" date="2019-04" db="EMBL/GenBank/DDBJ databases">
        <title>The genome sequence of big-headed turtle.</title>
        <authorList>
            <person name="Gong S."/>
        </authorList>
    </citation>
    <scope>NUCLEOTIDE SEQUENCE [LARGE SCALE GENOMIC DNA]</scope>
    <source>
        <strain evidence="1">DO16091913</strain>
        <tissue evidence="1">Muscle</tissue>
    </source>
</reference>
<gene>
    <name evidence="1" type="ORF">DR999_PMT13081</name>
</gene>
<keyword evidence="1" id="KW-0648">Protein biosynthesis</keyword>
<accession>A0A4D9E1A7</accession>
<reference evidence="1 2" key="1">
    <citation type="submission" date="2019-04" db="EMBL/GenBank/DDBJ databases">
        <title>Draft genome of the big-headed turtle Platysternon megacephalum.</title>
        <authorList>
            <person name="Gong S."/>
        </authorList>
    </citation>
    <scope>NUCLEOTIDE SEQUENCE [LARGE SCALE GENOMIC DNA]</scope>
    <source>
        <strain evidence="1">DO16091913</strain>
        <tissue evidence="1">Muscle</tissue>
    </source>
</reference>
<comment type="caution">
    <text evidence="1">The sequence shown here is derived from an EMBL/GenBank/DDBJ whole genome shotgun (WGS) entry which is preliminary data.</text>
</comment>
<evidence type="ECO:0000313" key="1">
    <source>
        <dbReference type="EMBL" id="TFK04451.1"/>
    </source>
</evidence>
<protein>
    <submittedName>
        <fullName evidence="1">Transcription elongation factor B polypeptide 2-like</fullName>
    </submittedName>
</protein>
<dbReference type="EMBL" id="QXTE01000138">
    <property type="protein sequence ID" value="TFK04451.1"/>
    <property type="molecule type" value="Genomic_DNA"/>
</dbReference>